<comment type="similarity">
    <text evidence="1 4">Belongs to the pseudouridine synthase RsuA family.</text>
</comment>
<dbReference type="SMART" id="SM00363">
    <property type="entry name" value="S4"/>
    <property type="match status" value="1"/>
</dbReference>
<dbReference type="InterPro" id="IPR020103">
    <property type="entry name" value="PsdUridine_synth_cat_dom_sf"/>
</dbReference>
<dbReference type="InterPro" id="IPR006145">
    <property type="entry name" value="PsdUridine_synth_RsuA/RluA"/>
</dbReference>
<evidence type="ECO:0000256" key="4">
    <source>
        <dbReference type="RuleBase" id="RU003887"/>
    </source>
</evidence>
<dbReference type="SUPFAM" id="SSF55120">
    <property type="entry name" value="Pseudouridine synthase"/>
    <property type="match status" value="1"/>
</dbReference>
<dbReference type="Proteomes" id="UP000662783">
    <property type="component" value="Chromosome"/>
</dbReference>
<feature type="domain" description="RNA-binding S4" evidence="6">
    <location>
        <begin position="25"/>
        <end position="86"/>
    </location>
</feature>
<name>A0A974WGV0_9BACT</name>
<protein>
    <recommendedName>
        <fullName evidence="4">Pseudouridine synthase</fullName>
        <ecNumber evidence="4">5.4.99.-</ecNumber>
    </recommendedName>
</protein>
<evidence type="ECO:0000313" key="8">
    <source>
        <dbReference type="Proteomes" id="UP000662783"/>
    </source>
</evidence>
<feature type="compositionally biased region" description="Polar residues" evidence="5">
    <location>
        <begin position="1"/>
        <end position="15"/>
    </location>
</feature>
<dbReference type="SUPFAM" id="SSF55174">
    <property type="entry name" value="Alpha-L RNA-binding motif"/>
    <property type="match status" value="1"/>
</dbReference>
<dbReference type="FunFam" id="3.10.290.10:FF:000003">
    <property type="entry name" value="Pseudouridine synthase"/>
    <property type="match status" value="1"/>
</dbReference>
<accession>A0A974WGV0</accession>
<dbReference type="AlphaFoldDB" id="A0A974WGV0"/>
<dbReference type="GO" id="GO:0003723">
    <property type="term" value="F:RNA binding"/>
    <property type="evidence" value="ECO:0007669"/>
    <property type="project" value="UniProtKB-KW"/>
</dbReference>
<sequence>MPRRQSPNKGKSTQPKPDKTESGPIRLNKFIANAGVCSRREADKLIAAGDIKVNGQVVTELGFKVNPGDKVQYKGKVLKTEKLVYVLLNKPKGFITTTDDPHERKTVMELVKNACEERIYPVGRLDRETTGLLLFTNDGEMAVKLAHPSNNIKKIYRVEIDKPITKAHFEQLNEEITLEDGPVKIDEVAILEDMQTLGLEIHVGKNRIVRRIFEHFGYQVMKLDRVVYATLDKTNLQRGKWRHLNEREVMKLRGMGANPHKKK</sequence>
<proteinExistence type="inferred from homology"/>
<organism evidence="7 8">
    <name type="scientific">Fulvivirga lutea</name>
    <dbReference type="NCBI Taxonomy" id="2810512"/>
    <lineage>
        <taxon>Bacteria</taxon>
        <taxon>Pseudomonadati</taxon>
        <taxon>Bacteroidota</taxon>
        <taxon>Cytophagia</taxon>
        <taxon>Cytophagales</taxon>
        <taxon>Fulvivirgaceae</taxon>
        <taxon>Fulvivirga</taxon>
    </lineage>
</organism>
<evidence type="ECO:0000256" key="5">
    <source>
        <dbReference type="SAM" id="MobiDB-lite"/>
    </source>
</evidence>
<dbReference type="EMBL" id="CP070608">
    <property type="protein sequence ID" value="QSE98278.1"/>
    <property type="molecule type" value="Genomic_DNA"/>
</dbReference>
<dbReference type="Gene3D" id="3.10.290.10">
    <property type="entry name" value="RNA-binding S4 domain"/>
    <property type="match status" value="1"/>
</dbReference>
<keyword evidence="2 4" id="KW-0413">Isomerase</keyword>
<dbReference type="Gene3D" id="3.30.70.1560">
    <property type="entry name" value="Alpha-L RNA-binding motif"/>
    <property type="match status" value="1"/>
</dbReference>
<evidence type="ECO:0000313" key="7">
    <source>
        <dbReference type="EMBL" id="QSE98278.1"/>
    </source>
</evidence>
<dbReference type="PANTHER" id="PTHR47683">
    <property type="entry name" value="PSEUDOURIDINE SYNTHASE FAMILY PROTEIN-RELATED"/>
    <property type="match status" value="1"/>
</dbReference>
<dbReference type="PROSITE" id="PS50889">
    <property type="entry name" value="S4"/>
    <property type="match status" value="1"/>
</dbReference>
<dbReference type="InterPro" id="IPR036986">
    <property type="entry name" value="S4_RNA-bd_sf"/>
</dbReference>
<dbReference type="InterPro" id="IPR000748">
    <property type="entry name" value="PsdUridine_synth_RsuA/RluB/E/F"/>
</dbReference>
<dbReference type="InterPro" id="IPR042092">
    <property type="entry name" value="PsdUridine_s_RsuA/RluB/E/F_cat"/>
</dbReference>
<gene>
    <name evidence="7" type="ORF">JR347_04145</name>
</gene>
<dbReference type="KEGG" id="fuv:JR347_04145"/>
<dbReference type="EC" id="5.4.99.-" evidence="4"/>
<dbReference type="InterPro" id="IPR018496">
    <property type="entry name" value="PsdUridine_synth_RsuA/RluB_CS"/>
</dbReference>
<dbReference type="InterPro" id="IPR020094">
    <property type="entry name" value="TruA/RsuA/RluB/E/F_N"/>
</dbReference>
<evidence type="ECO:0000256" key="1">
    <source>
        <dbReference type="ARBA" id="ARBA00008348"/>
    </source>
</evidence>
<dbReference type="Pfam" id="PF01479">
    <property type="entry name" value="S4"/>
    <property type="match status" value="1"/>
</dbReference>
<dbReference type="Gene3D" id="3.30.70.580">
    <property type="entry name" value="Pseudouridine synthase I, catalytic domain, N-terminal subdomain"/>
    <property type="match status" value="1"/>
</dbReference>
<evidence type="ECO:0000256" key="2">
    <source>
        <dbReference type="ARBA" id="ARBA00023235"/>
    </source>
</evidence>
<dbReference type="InterPro" id="IPR050343">
    <property type="entry name" value="RsuA_PseudoU_synthase"/>
</dbReference>
<dbReference type="Pfam" id="PF00849">
    <property type="entry name" value="PseudoU_synth_2"/>
    <property type="match status" value="1"/>
</dbReference>
<feature type="region of interest" description="Disordered" evidence="5">
    <location>
        <begin position="1"/>
        <end position="24"/>
    </location>
</feature>
<evidence type="ECO:0000259" key="6">
    <source>
        <dbReference type="SMART" id="SM00363"/>
    </source>
</evidence>
<evidence type="ECO:0000256" key="3">
    <source>
        <dbReference type="PROSITE-ProRule" id="PRU00182"/>
    </source>
</evidence>
<dbReference type="CDD" id="cd02870">
    <property type="entry name" value="PseudoU_synth_RsuA_like"/>
    <property type="match status" value="1"/>
</dbReference>
<dbReference type="InterPro" id="IPR002942">
    <property type="entry name" value="S4_RNA-bd"/>
</dbReference>
<dbReference type="PROSITE" id="PS01149">
    <property type="entry name" value="PSI_RSU"/>
    <property type="match status" value="1"/>
</dbReference>
<reference evidence="7" key="1">
    <citation type="submission" date="2021-02" db="EMBL/GenBank/DDBJ databases">
        <title>Fulvivirga sp. S481 isolated from sea water.</title>
        <authorList>
            <person name="Bae S.S."/>
            <person name="Baek K."/>
        </authorList>
    </citation>
    <scope>NUCLEOTIDE SEQUENCE</scope>
    <source>
        <strain evidence="7">S481</strain>
    </source>
</reference>
<dbReference type="CDD" id="cd00165">
    <property type="entry name" value="S4"/>
    <property type="match status" value="1"/>
</dbReference>
<dbReference type="NCBIfam" id="TIGR00093">
    <property type="entry name" value="pseudouridine synthase"/>
    <property type="match status" value="1"/>
</dbReference>
<keyword evidence="3" id="KW-0694">RNA-binding</keyword>
<keyword evidence="8" id="KW-1185">Reference proteome</keyword>
<dbReference type="PANTHER" id="PTHR47683:SF2">
    <property type="entry name" value="RNA-BINDING S4 DOMAIN-CONTAINING PROTEIN"/>
    <property type="match status" value="1"/>
</dbReference>
<dbReference type="GO" id="GO:0120159">
    <property type="term" value="F:rRNA pseudouridine synthase activity"/>
    <property type="evidence" value="ECO:0007669"/>
    <property type="project" value="UniProtKB-ARBA"/>
</dbReference>
<dbReference type="RefSeq" id="WP_205722793.1">
    <property type="nucleotide sequence ID" value="NZ_CP070608.1"/>
</dbReference>
<dbReference type="GO" id="GO:0000455">
    <property type="term" value="P:enzyme-directed rRNA pseudouridine synthesis"/>
    <property type="evidence" value="ECO:0007669"/>
    <property type="project" value="UniProtKB-ARBA"/>
</dbReference>